<evidence type="ECO:0000313" key="12">
    <source>
        <dbReference type="Proteomes" id="UP000194280"/>
    </source>
</evidence>
<evidence type="ECO:0000313" key="11">
    <source>
        <dbReference type="EMBL" id="OTA30354.1"/>
    </source>
</evidence>
<dbReference type="VEuPathDB" id="FungiDB:BTJ68_09305"/>
<feature type="transmembrane region" description="Helical" evidence="9">
    <location>
        <begin position="482"/>
        <end position="501"/>
    </location>
</feature>
<dbReference type="Proteomes" id="UP000194280">
    <property type="component" value="Unassembled WGS sequence"/>
</dbReference>
<dbReference type="Gene3D" id="1.20.1090.10">
    <property type="entry name" value="Dehydroquinate synthase-like - alpha domain"/>
    <property type="match status" value="1"/>
</dbReference>
<dbReference type="InterPro" id="IPR020846">
    <property type="entry name" value="MFS_dom"/>
</dbReference>
<dbReference type="SUPFAM" id="SSF56796">
    <property type="entry name" value="Dehydroquinate synthase-like"/>
    <property type="match status" value="1"/>
</dbReference>
<gene>
    <name evidence="11" type="ORF">BTJ68_09305</name>
</gene>
<dbReference type="GO" id="GO:0005351">
    <property type="term" value="F:carbohydrate:proton symporter activity"/>
    <property type="evidence" value="ECO:0007669"/>
    <property type="project" value="TreeGrafter"/>
</dbReference>
<name>A0A1Z5T2S5_HORWE</name>
<organism evidence="11 12">
    <name type="scientific">Hortaea werneckii EXF-2000</name>
    <dbReference type="NCBI Taxonomy" id="1157616"/>
    <lineage>
        <taxon>Eukaryota</taxon>
        <taxon>Fungi</taxon>
        <taxon>Dikarya</taxon>
        <taxon>Ascomycota</taxon>
        <taxon>Pezizomycotina</taxon>
        <taxon>Dothideomycetes</taxon>
        <taxon>Dothideomycetidae</taxon>
        <taxon>Mycosphaerellales</taxon>
        <taxon>Teratosphaeriaceae</taxon>
        <taxon>Hortaea</taxon>
    </lineage>
</organism>
<dbReference type="Gene3D" id="1.20.1250.20">
    <property type="entry name" value="MFS general substrate transporter like domains"/>
    <property type="match status" value="1"/>
</dbReference>
<dbReference type="PROSITE" id="PS00217">
    <property type="entry name" value="SUGAR_TRANSPORT_2"/>
    <property type="match status" value="1"/>
</dbReference>
<keyword evidence="12" id="KW-1185">Reference proteome</keyword>
<feature type="transmembrane region" description="Helical" evidence="9">
    <location>
        <begin position="568"/>
        <end position="594"/>
    </location>
</feature>
<dbReference type="STRING" id="1157616.A0A1Z5T2S5"/>
<dbReference type="InterPro" id="IPR036259">
    <property type="entry name" value="MFS_trans_sf"/>
</dbReference>
<keyword evidence="4 9" id="KW-0812">Transmembrane</keyword>
<dbReference type="InterPro" id="IPR050360">
    <property type="entry name" value="MFS_Sugar_Transporters"/>
</dbReference>
<feature type="compositionally biased region" description="Basic and acidic residues" evidence="8">
    <location>
        <begin position="904"/>
        <end position="917"/>
    </location>
</feature>
<dbReference type="GO" id="GO:0016491">
    <property type="term" value="F:oxidoreductase activity"/>
    <property type="evidence" value="ECO:0007669"/>
    <property type="project" value="UniProtKB-KW"/>
</dbReference>
<comment type="subcellular location">
    <subcellularLocation>
        <location evidence="1">Membrane</location>
        <topology evidence="1">Multi-pass membrane protein</topology>
    </subcellularLocation>
</comment>
<comment type="similarity">
    <text evidence="2">Belongs to the major facilitator superfamily. Sugar transporter (TC 2.A.1.1) family.</text>
</comment>
<reference evidence="11 12" key="1">
    <citation type="submission" date="2017-01" db="EMBL/GenBank/DDBJ databases">
        <title>The recent genome duplication of the halophilic yeast Hortaea werneckii: insights from long-read sequencing.</title>
        <authorList>
            <person name="Sinha S."/>
            <person name="Flibotte S."/>
            <person name="Neira M."/>
            <person name="Lenassi M."/>
            <person name="Gostincar C."/>
            <person name="Stajich J.E."/>
            <person name="Nislow C.E."/>
        </authorList>
    </citation>
    <scope>NUCLEOTIDE SEQUENCE [LARGE SCALE GENOMIC DNA]</scope>
    <source>
        <strain evidence="11 12">EXF-2000</strain>
    </source>
</reference>
<evidence type="ECO:0000256" key="7">
    <source>
        <dbReference type="ARBA" id="ARBA00023136"/>
    </source>
</evidence>
<evidence type="ECO:0000256" key="9">
    <source>
        <dbReference type="SAM" id="Phobius"/>
    </source>
</evidence>
<feature type="region of interest" description="Disordered" evidence="8">
    <location>
        <begin position="894"/>
        <end position="917"/>
    </location>
</feature>
<evidence type="ECO:0000256" key="1">
    <source>
        <dbReference type="ARBA" id="ARBA00004141"/>
    </source>
</evidence>
<evidence type="ECO:0000256" key="5">
    <source>
        <dbReference type="ARBA" id="ARBA00022989"/>
    </source>
</evidence>
<dbReference type="PANTHER" id="PTHR48022:SF28">
    <property type="entry name" value="MAJOR FACILITATOR SUPERFAMILY (MFS) PROFILE DOMAIN-CONTAINING PROTEIN-RELATED"/>
    <property type="match status" value="1"/>
</dbReference>
<keyword evidence="7 9" id="KW-0472">Membrane</keyword>
<dbReference type="AlphaFoldDB" id="A0A1Z5T2S5"/>
<dbReference type="InParanoid" id="A0A1Z5T2S5"/>
<evidence type="ECO:0000256" key="6">
    <source>
        <dbReference type="ARBA" id="ARBA00023002"/>
    </source>
</evidence>
<dbReference type="GO" id="GO:0016020">
    <property type="term" value="C:membrane"/>
    <property type="evidence" value="ECO:0007669"/>
    <property type="project" value="UniProtKB-SubCell"/>
</dbReference>
<feature type="transmembrane region" description="Helical" evidence="9">
    <location>
        <begin position="513"/>
        <end position="533"/>
    </location>
</feature>
<evidence type="ECO:0000256" key="3">
    <source>
        <dbReference type="ARBA" id="ARBA00022448"/>
    </source>
</evidence>
<keyword evidence="5 9" id="KW-1133">Transmembrane helix</keyword>
<accession>A0A1Z5T2S5</accession>
<evidence type="ECO:0000256" key="4">
    <source>
        <dbReference type="ARBA" id="ARBA00022692"/>
    </source>
</evidence>
<dbReference type="GO" id="GO:0046872">
    <property type="term" value="F:metal ion binding"/>
    <property type="evidence" value="ECO:0007669"/>
    <property type="project" value="InterPro"/>
</dbReference>
<dbReference type="SUPFAM" id="SSF103473">
    <property type="entry name" value="MFS general substrate transporter"/>
    <property type="match status" value="1"/>
</dbReference>
<dbReference type="PROSITE" id="PS50850">
    <property type="entry name" value="MFS"/>
    <property type="match status" value="1"/>
</dbReference>
<keyword evidence="3" id="KW-0813">Transport</keyword>
<dbReference type="InterPro" id="IPR005829">
    <property type="entry name" value="Sugar_transporter_CS"/>
</dbReference>
<dbReference type="OrthoDB" id="6133115at2759"/>
<evidence type="ECO:0000256" key="2">
    <source>
        <dbReference type="ARBA" id="ARBA00010992"/>
    </source>
</evidence>
<dbReference type="InterPro" id="IPR005828">
    <property type="entry name" value="MFS_sugar_transport-like"/>
</dbReference>
<keyword evidence="6" id="KW-0560">Oxidoreductase</keyword>
<feature type="transmembrane region" description="Helical" evidence="9">
    <location>
        <begin position="727"/>
        <end position="747"/>
    </location>
</feature>
<dbReference type="Gene3D" id="3.40.50.1970">
    <property type="match status" value="1"/>
</dbReference>
<feature type="transmembrane region" description="Helical" evidence="9">
    <location>
        <begin position="831"/>
        <end position="852"/>
    </location>
</feature>
<dbReference type="Pfam" id="PF00465">
    <property type="entry name" value="Fe-ADH"/>
    <property type="match status" value="1"/>
</dbReference>
<dbReference type="Pfam" id="PF00083">
    <property type="entry name" value="Sugar_tr"/>
    <property type="match status" value="2"/>
</dbReference>
<feature type="transmembrane region" description="Helical" evidence="9">
    <location>
        <begin position="600"/>
        <end position="621"/>
    </location>
</feature>
<evidence type="ECO:0000256" key="8">
    <source>
        <dbReference type="SAM" id="MobiDB-lite"/>
    </source>
</evidence>
<feature type="transmembrane region" description="Helical" evidence="9">
    <location>
        <begin position="767"/>
        <end position="790"/>
    </location>
</feature>
<feature type="transmembrane region" description="Helical" evidence="9">
    <location>
        <begin position="802"/>
        <end position="825"/>
    </location>
</feature>
<proteinExistence type="inferred from homology"/>
<dbReference type="InterPro" id="IPR056798">
    <property type="entry name" value="ADH_Fe_C"/>
</dbReference>
<protein>
    <recommendedName>
        <fullName evidence="10">Major facilitator superfamily (MFS) profile domain-containing protein</fullName>
    </recommendedName>
</protein>
<dbReference type="PRINTS" id="PR00171">
    <property type="entry name" value="SUGRTRNSPORT"/>
</dbReference>
<feature type="transmembrane region" description="Helical" evidence="9">
    <location>
        <begin position="539"/>
        <end position="556"/>
    </location>
</feature>
<dbReference type="CDD" id="cd08192">
    <property type="entry name" value="MAR-like"/>
    <property type="match status" value="1"/>
</dbReference>
<sequence length="917" mass="100615">MATLKGESYRPAFPSLTHLENPAYVSSGAEFHQACTHHVNHTFGAHLVYIIASRSLSQNTGNVHRLEQALGDRHVATWPGFSPHTPWNEVLDATKEAMQKKADCIVTIGGGSLTDGAKAMLLLLANDITTLEQLREFQAKAADTQKKLLSSGANAQSITSKDIPCVSPNSPLICIPTTLSGGEYSHFAGGTDPETGHKSILGHPFCGPRLIINDAKLTTTSPEWVWLSTGVRGIDHCVEAFCRLQPEDTEMDREALEAFKCLVPGLLRTKKDRNDEQSRLDCMLGVNRVMIMLKKGITPGASHGIGHQLGPMGVGHGETSCILLPAVLKYNARVNAEKQECMKAALWDEPSVSSVLRERGLTQSSSDLADALDAVFRELGMPRSLKEKGIGEDRYSTLAKNSLKDPCCTANPIPITKEEQVLEILPIMFGVKLRGKALTAIILACAGLDFLEFGYDQGLLGGILSGDRFREMLGEPGPTMEGLLSGIYTVGCAGGALVSFIWGEKLGRVGSIVWANVIVIIGAVIQTACYSYWQMFVARIIAGIGVGLSTVSVPILQSETLPARNRGGMLVIQSALINAGVAIASWLTFATLFSNSSLQWRFPIAMQVFFSAIVLVLCFFIPETPRWLVSQGRNDEARAVIARLVDTTEDDTLVEGQLQEIFDNVKEENLNETSWSDTFHNKTPMRNLHRVVLGMGPYMMNQWSGINSITYYLTYTLQNYLGFERNLALILASVSFAQYAILSWPPYFYIDKIACLLEPTDARSAAAVAFMFLFTDAFTLGILPVSWSYSSEIQPLSTRNKATSVGVASHWLSNFVVVLVTPIGLDNIGTNYYWIWAGVNALFVPLVFFFGVETAGRSLEMVDQDFIEEPRVLMGLNPRHRKVLRATKEDEEQRFRRSSLTGAEKVDEGTEKVEAVH</sequence>
<dbReference type="InterPro" id="IPR001670">
    <property type="entry name" value="ADH_Fe/GldA"/>
</dbReference>
<dbReference type="EMBL" id="MUNK01000142">
    <property type="protein sequence ID" value="OTA30354.1"/>
    <property type="molecule type" value="Genomic_DNA"/>
</dbReference>
<comment type="caution">
    <text evidence="11">The sequence shown here is derived from an EMBL/GenBank/DDBJ whole genome shotgun (WGS) entry which is preliminary data.</text>
</comment>
<feature type="domain" description="Major facilitator superfamily (MFS) profile" evidence="10">
    <location>
        <begin position="442"/>
        <end position="855"/>
    </location>
</feature>
<dbReference type="InterPro" id="IPR003663">
    <property type="entry name" value="Sugar/inositol_transpt"/>
</dbReference>
<evidence type="ECO:0000259" key="10">
    <source>
        <dbReference type="PROSITE" id="PS50850"/>
    </source>
</evidence>
<dbReference type="PANTHER" id="PTHR48022">
    <property type="entry name" value="PLASTIDIC GLUCOSE TRANSPORTER 4"/>
    <property type="match status" value="1"/>
</dbReference>
<dbReference type="Pfam" id="PF25137">
    <property type="entry name" value="ADH_Fe_C"/>
    <property type="match status" value="1"/>
</dbReference>